<evidence type="ECO:0000256" key="7">
    <source>
        <dbReference type="SAM" id="SignalP"/>
    </source>
</evidence>
<dbReference type="Proteomes" id="UP000239899">
    <property type="component" value="Unassembled WGS sequence"/>
</dbReference>
<evidence type="ECO:0000313" key="8">
    <source>
        <dbReference type="EMBL" id="PRW45229.1"/>
    </source>
</evidence>
<feature type="region of interest" description="Disordered" evidence="6">
    <location>
        <begin position="315"/>
        <end position="408"/>
    </location>
</feature>
<evidence type="ECO:0000256" key="1">
    <source>
        <dbReference type="ARBA" id="ARBA00006700"/>
    </source>
</evidence>
<feature type="region of interest" description="Disordered" evidence="6">
    <location>
        <begin position="719"/>
        <end position="819"/>
    </location>
</feature>
<dbReference type="Gene3D" id="3.30.70.330">
    <property type="match status" value="1"/>
</dbReference>
<evidence type="ECO:0000256" key="6">
    <source>
        <dbReference type="SAM" id="MobiDB-lite"/>
    </source>
</evidence>
<comment type="caution">
    <text evidence="8">The sequence shown here is derived from an EMBL/GenBank/DDBJ whole genome shotgun (WGS) entry which is preliminary data.</text>
</comment>
<comment type="similarity">
    <text evidence="1">Belongs to the universal ribosomal protein uL23 family.</text>
</comment>
<name>A0A2P6TLR5_CHLSO</name>
<proteinExistence type="inferred from homology"/>
<feature type="region of interest" description="Disordered" evidence="6">
    <location>
        <begin position="611"/>
        <end position="648"/>
    </location>
</feature>
<protein>
    <recommendedName>
        <fullName evidence="4">Large ribosomal subunit protein uL23c</fullName>
    </recommendedName>
    <alternativeName>
        <fullName evidence="5">Large ribosomal subunit protein uL23m</fullName>
    </alternativeName>
</protein>
<dbReference type="SUPFAM" id="SSF54189">
    <property type="entry name" value="Ribosomal proteins S24e, L23 and L15e"/>
    <property type="match status" value="1"/>
</dbReference>
<feature type="compositionally biased region" description="Pro residues" evidence="6">
    <location>
        <begin position="617"/>
        <end position="629"/>
    </location>
</feature>
<dbReference type="GO" id="GO:0032543">
    <property type="term" value="P:mitochondrial translation"/>
    <property type="evidence" value="ECO:0007669"/>
    <property type="project" value="TreeGrafter"/>
</dbReference>
<feature type="compositionally biased region" description="Low complexity" evidence="6">
    <location>
        <begin position="356"/>
        <end position="369"/>
    </location>
</feature>
<sequence>MSGGWRRLPAFLPNISLKLLPLSEAEQAAYQQTGRVRELVFKTAPSVSKLEIKAFLEGVYGLSVAKVNTLNVEGKKKRGKFGFFRRPDYKKAFTAAALQAAQAAGAGHGGFVPDPVGDQDRNVYVSFEEKREPSDRKPPRKSSGHTYTVKFFLVDQNGVEYLAAVGEDQGDAHYLYENTGIFPFLRANNKADVRSWLEGIIERSKDRAGVHGHLVQDSVPQDPNLVRLPKFVAHKQSKHELPDGRHRIEWFLIDEADDAHLAIVGEEKETRDGHYLYRTQGVFDTALPLQVGNQREVERWLDVMVFHGGVAPRPASGKAMAGDSLGGAPAPSGGRAHSGLVSDGSGHRLSRGGGAAAAAAGGSASRPSGQKAGQKHDLLKQATSNQAKKAKTQAPRAAADPDQDARDAVATELTKWAGEEAQRRETVKKQAMHYATDPLAGKEAAAARRCLTVLKQAVDKASFLLGGAASATRGSSGGSHQQQVNLVDTLAALRELGHMYAPLSLVSPAGAVLMKFIAHAFHCLCRELGHMYAPLSLVAMPELKECLGRLKSHPHPEVAGLARQVLEQWLKVAVAQAQVLTDPRYVQDPRSVLDAQLTNRQVMDPVVSAATRRKLHPPPAAAAQPPRPAAAPAGAAGQRPASRLGGAAPAALPLLPGAAETPAAGLVARPSEQSLGGLLGLGSGGCEAHTAMDLDLGLPAAGGSDAAALAQQTAERRRLNLEALDSPAEVLTAKGRRRNEQQEADSSTDEEAEEEGEGGAAAAGAKHGGLADDLEPSIAPPSSMLLEGDSDALGGGGRGGRLSTGATGGRRGEGLEGGGLTYAASVDLIDAPISEMESEQAELLPG</sequence>
<dbReference type="GO" id="GO:0003735">
    <property type="term" value="F:structural constituent of ribosome"/>
    <property type="evidence" value="ECO:0007669"/>
    <property type="project" value="InterPro"/>
</dbReference>
<dbReference type="InterPro" id="IPR012678">
    <property type="entry name" value="Ribosomal_uL23/eL15/eS24_sf"/>
</dbReference>
<feature type="signal peptide" evidence="7">
    <location>
        <begin position="1"/>
        <end position="25"/>
    </location>
</feature>
<dbReference type="STRING" id="3076.A0A2P6TLR5"/>
<dbReference type="OrthoDB" id="275582at2759"/>
<dbReference type="PANTHER" id="PTHR12059">
    <property type="entry name" value="RIBOSOMAL PROTEIN L23-RELATED"/>
    <property type="match status" value="1"/>
</dbReference>
<dbReference type="InterPro" id="IPR012677">
    <property type="entry name" value="Nucleotide-bd_a/b_plait_sf"/>
</dbReference>
<evidence type="ECO:0000256" key="2">
    <source>
        <dbReference type="ARBA" id="ARBA00022980"/>
    </source>
</evidence>
<gene>
    <name evidence="8" type="ORF">C2E21_6377</name>
</gene>
<keyword evidence="7" id="KW-0732">Signal</keyword>
<evidence type="ECO:0000256" key="5">
    <source>
        <dbReference type="ARBA" id="ARBA00039977"/>
    </source>
</evidence>
<keyword evidence="3" id="KW-0687">Ribonucleoprotein</keyword>
<organism evidence="8 9">
    <name type="scientific">Chlorella sorokiniana</name>
    <name type="common">Freshwater green alga</name>
    <dbReference type="NCBI Taxonomy" id="3076"/>
    <lineage>
        <taxon>Eukaryota</taxon>
        <taxon>Viridiplantae</taxon>
        <taxon>Chlorophyta</taxon>
        <taxon>core chlorophytes</taxon>
        <taxon>Trebouxiophyceae</taxon>
        <taxon>Chlorellales</taxon>
        <taxon>Chlorellaceae</taxon>
        <taxon>Chlorella clade</taxon>
        <taxon>Chlorella</taxon>
    </lineage>
</organism>
<dbReference type="GO" id="GO:0005762">
    <property type="term" value="C:mitochondrial large ribosomal subunit"/>
    <property type="evidence" value="ECO:0007669"/>
    <property type="project" value="TreeGrafter"/>
</dbReference>
<reference evidence="8 9" key="1">
    <citation type="journal article" date="2018" name="Plant J.">
        <title>Genome sequences of Chlorella sorokiniana UTEX 1602 and Micractinium conductrix SAG 241.80: implications to maltose excretion by a green alga.</title>
        <authorList>
            <person name="Arriola M.B."/>
            <person name="Velmurugan N."/>
            <person name="Zhang Y."/>
            <person name="Plunkett M.H."/>
            <person name="Hondzo H."/>
            <person name="Barney B.M."/>
        </authorList>
    </citation>
    <scope>NUCLEOTIDE SEQUENCE [LARGE SCALE GENOMIC DNA]</scope>
    <source>
        <strain evidence="9">UTEX 1602</strain>
    </source>
</reference>
<feature type="compositionally biased region" description="Gly residues" evidence="6">
    <location>
        <begin position="793"/>
        <end position="819"/>
    </location>
</feature>
<evidence type="ECO:0000313" key="9">
    <source>
        <dbReference type="Proteomes" id="UP000239899"/>
    </source>
</evidence>
<evidence type="ECO:0000256" key="3">
    <source>
        <dbReference type="ARBA" id="ARBA00023274"/>
    </source>
</evidence>
<feature type="compositionally biased region" description="Acidic residues" evidence="6">
    <location>
        <begin position="742"/>
        <end position="757"/>
    </location>
</feature>
<evidence type="ECO:0000256" key="4">
    <source>
        <dbReference type="ARBA" id="ARBA00035287"/>
    </source>
</evidence>
<accession>A0A2P6TLR5</accession>
<dbReference type="EMBL" id="LHPG02000012">
    <property type="protein sequence ID" value="PRW45229.1"/>
    <property type="molecule type" value="Genomic_DNA"/>
</dbReference>
<dbReference type="PANTHER" id="PTHR12059:SF5">
    <property type="entry name" value="LARGE RIBOSOMAL SUBUNIT PROTEIN UL23M"/>
    <property type="match status" value="1"/>
</dbReference>
<feature type="compositionally biased region" description="Low complexity" evidence="6">
    <location>
        <begin position="630"/>
        <end position="648"/>
    </location>
</feature>
<keyword evidence="2" id="KW-0689">Ribosomal protein</keyword>
<dbReference type="AlphaFoldDB" id="A0A2P6TLR5"/>
<feature type="chain" id="PRO_5015165582" description="Large ribosomal subunit protein uL23c" evidence="7">
    <location>
        <begin position="26"/>
        <end position="846"/>
    </location>
</feature>
<dbReference type="Pfam" id="PF00276">
    <property type="entry name" value="Ribosomal_L23"/>
    <property type="match status" value="1"/>
</dbReference>
<dbReference type="InterPro" id="IPR013025">
    <property type="entry name" value="Ribosomal_uL23-like"/>
</dbReference>
<keyword evidence="9" id="KW-1185">Reference proteome</keyword>